<evidence type="ECO:0000313" key="2">
    <source>
        <dbReference type="EMBL" id="MCZ8514697.1"/>
    </source>
</evidence>
<keyword evidence="3" id="KW-1185">Reference proteome</keyword>
<protein>
    <submittedName>
        <fullName evidence="2">Uncharacterized protein</fullName>
    </submittedName>
</protein>
<feature type="region of interest" description="Disordered" evidence="1">
    <location>
        <begin position="210"/>
        <end position="259"/>
    </location>
</feature>
<evidence type="ECO:0000313" key="3">
    <source>
        <dbReference type="Proteomes" id="UP001527882"/>
    </source>
</evidence>
<organism evidence="2 3">
    <name type="scientific">Paenibacillus gyeongsangnamensis</name>
    <dbReference type="NCBI Taxonomy" id="3388067"/>
    <lineage>
        <taxon>Bacteria</taxon>
        <taxon>Bacillati</taxon>
        <taxon>Bacillota</taxon>
        <taxon>Bacilli</taxon>
        <taxon>Bacillales</taxon>
        <taxon>Paenibacillaceae</taxon>
        <taxon>Paenibacillus</taxon>
    </lineage>
</organism>
<dbReference type="EMBL" id="JAQAGZ010000013">
    <property type="protein sequence ID" value="MCZ8514697.1"/>
    <property type="molecule type" value="Genomic_DNA"/>
</dbReference>
<sequence>MARGILDVIVSDSMDDNEIILVTECYNGYAEELQTIAEGAVVTLKKGDSEREVKVLREKGDECAFHYMEVGNETASELGLVDGARYLLEYDAVDSTIKLTRVKVSRAQVPVRVDRTSAGKDRITIGYSLLSQLGMTTDNSKAAVLKDGKETAKLRFHIPENELDGSFRVPSFVAAMFGLQDGELCQLEYNQTTKVLQCTDKGLMLSCHVLKPRNRSRSKSAASATRKKPAKGLTVTTDRPPRLPLRQAGPRNGLPASQELKPAMKPAEGVVFVKQPLVRQKPAASGKRHRTAALRTPRANRRPAGLLLGVNVTPGR</sequence>
<name>A0ABT4QCU3_9BACL</name>
<reference evidence="2 3" key="1">
    <citation type="submission" date="2022-12" db="EMBL/GenBank/DDBJ databases">
        <title>Draft genome sequence of Paenibacillus sp. dW9.</title>
        <authorList>
            <person name="Choi E.-W."/>
            <person name="Kim D.-U."/>
        </authorList>
    </citation>
    <scope>NUCLEOTIDE SEQUENCE [LARGE SCALE GENOMIC DNA]</scope>
    <source>
        <strain evidence="3">dW9</strain>
    </source>
</reference>
<dbReference type="RefSeq" id="WP_269883220.1">
    <property type="nucleotide sequence ID" value="NZ_JAQAGZ010000013.1"/>
</dbReference>
<gene>
    <name evidence="2" type="ORF">O9H85_20160</name>
</gene>
<dbReference type="Proteomes" id="UP001527882">
    <property type="component" value="Unassembled WGS sequence"/>
</dbReference>
<feature type="region of interest" description="Disordered" evidence="1">
    <location>
        <begin position="279"/>
        <end position="316"/>
    </location>
</feature>
<evidence type="ECO:0000256" key="1">
    <source>
        <dbReference type="SAM" id="MobiDB-lite"/>
    </source>
</evidence>
<comment type="caution">
    <text evidence="2">The sequence shown here is derived from an EMBL/GenBank/DDBJ whole genome shotgun (WGS) entry which is preliminary data.</text>
</comment>
<accession>A0ABT4QCU3</accession>
<proteinExistence type="predicted"/>